<dbReference type="EMBL" id="CP001738">
    <property type="protein sequence ID" value="ACY98218.1"/>
    <property type="molecule type" value="Genomic_DNA"/>
</dbReference>
<feature type="domain" description="Ferric siderophore reductase C-terminal" evidence="1">
    <location>
        <begin position="235"/>
        <end position="254"/>
    </location>
</feature>
<evidence type="ECO:0000313" key="2">
    <source>
        <dbReference type="EMBL" id="ACY98218.1"/>
    </source>
</evidence>
<name>D1A5S3_THECD</name>
<dbReference type="KEGG" id="tcu:Tcur_2666"/>
<dbReference type="InterPro" id="IPR024726">
    <property type="entry name" value="FhuF_C"/>
</dbReference>
<dbReference type="OrthoDB" id="3290158at2"/>
<gene>
    <name evidence="2" type="ordered locus">Tcur_2666</name>
</gene>
<dbReference type="HOGENOM" id="CLU_071559_0_0_11"/>
<reference evidence="2 3" key="1">
    <citation type="journal article" date="2011" name="Stand. Genomic Sci.">
        <title>Complete genome sequence of Thermomonospora curvata type strain (B9).</title>
        <authorList>
            <person name="Chertkov O."/>
            <person name="Sikorski J."/>
            <person name="Nolan M."/>
            <person name="Lapidus A."/>
            <person name="Lucas S."/>
            <person name="Del Rio T.G."/>
            <person name="Tice H."/>
            <person name="Cheng J.F."/>
            <person name="Goodwin L."/>
            <person name="Pitluck S."/>
            <person name="Liolios K."/>
            <person name="Ivanova N."/>
            <person name="Mavromatis K."/>
            <person name="Mikhailova N."/>
            <person name="Ovchinnikova G."/>
            <person name="Pati A."/>
            <person name="Chen A."/>
            <person name="Palaniappan K."/>
            <person name="Djao O.D."/>
            <person name="Land M."/>
            <person name="Hauser L."/>
            <person name="Chang Y.J."/>
            <person name="Jeffries C.D."/>
            <person name="Brettin T."/>
            <person name="Han C."/>
            <person name="Detter J.C."/>
            <person name="Rohde M."/>
            <person name="Goker M."/>
            <person name="Woyke T."/>
            <person name="Bristow J."/>
            <person name="Eisen J.A."/>
            <person name="Markowitz V."/>
            <person name="Hugenholtz P."/>
            <person name="Klenk H.P."/>
            <person name="Kyrpides N.C."/>
        </authorList>
    </citation>
    <scope>NUCLEOTIDE SEQUENCE [LARGE SCALE GENOMIC DNA]</scope>
    <source>
        <strain evidence="3">ATCC 19995 / DSM 43183 / JCM 3096 / KCTC 9072 / NBRC 15933 / NCIMB 10081 / Henssen B9</strain>
    </source>
</reference>
<dbReference type="Pfam" id="PF11575">
    <property type="entry name" value="FhuF_C"/>
    <property type="match status" value="1"/>
</dbReference>
<evidence type="ECO:0000259" key="1">
    <source>
        <dbReference type="Pfam" id="PF11575"/>
    </source>
</evidence>
<dbReference type="Proteomes" id="UP000001918">
    <property type="component" value="Chromosome"/>
</dbReference>
<dbReference type="STRING" id="471852.Tcur_2666"/>
<keyword evidence="3" id="KW-1185">Reference proteome</keyword>
<proteinExistence type="predicted"/>
<sequence length="261" mass="26994">MAEALADVARLGPFFAVSTDPAEGADPRWRPVPEGVPALIEATAARLGVPVDRVAASTAQLALAARLWSPVLGCALLHGLVPDLAALRQRLDASGTVRLWLDAARSADLLRAGTPDAKNAGRDDGAEEADVRAPAGLHERDEAAGPVAQMAAAVRRSVIEGQLTAVHEAVRARVPVAAGLLWGNAASAMIGALRVLAAAHPGLAGRSRRLARRLLEEEELRGSGVPAGPGLTFRRRSCCLYYRLGGGGLCGDCCFTVAPGS</sequence>
<dbReference type="eggNOG" id="COG4114">
    <property type="taxonomic scope" value="Bacteria"/>
</dbReference>
<organism evidence="2 3">
    <name type="scientific">Thermomonospora curvata (strain ATCC 19995 / DSM 43183 / JCM 3096 / KCTC 9072 / NBRC 15933 / NCIMB 10081 / Henssen B9)</name>
    <dbReference type="NCBI Taxonomy" id="471852"/>
    <lineage>
        <taxon>Bacteria</taxon>
        <taxon>Bacillati</taxon>
        <taxon>Actinomycetota</taxon>
        <taxon>Actinomycetes</taxon>
        <taxon>Streptosporangiales</taxon>
        <taxon>Thermomonosporaceae</taxon>
        <taxon>Thermomonospora</taxon>
    </lineage>
</organism>
<protein>
    <submittedName>
        <fullName evidence="2">Ferric iron reductase</fullName>
    </submittedName>
</protein>
<evidence type="ECO:0000313" key="3">
    <source>
        <dbReference type="Proteomes" id="UP000001918"/>
    </source>
</evidence>
<dbReference type="GO" id="GO:0051537">
    <property type="term" value="F:2 iron, 2 sulfur cluster binding"/>
    <property type="evidence" value="ECO:0007669"/>
    <property type="project" value="InterPro"/>
</dbReference>
<dbReference type="AlphaFoldDB" id="D1A5S3"/>
<accession>D1A5S3</accession>